<proteinExistence type="predicted"/>
<reference evidence="1 2" key="1">
    <citation type="submission" date="2019-01" db="EMBL/GenBank/DDBJ databases">
        <title>Sequencing of cultivated peanut Arachis hypogaea provides insights into genome evolution and oil improvement.</title>
        <authorList>
            <person name="Chen X."/>
        </authorList>
    </citation>
    <scope>NUCLEOTIDE SEQUENCE [LARGE SCALE GENOMIC DNA]</scope>
    <source>
        <strain evidence="2">cv. Fuhuasheng</strain>
        <tissue evidence="1">Leaves</tissue>
    </source>
</reference>
<accession>A0A445C300</accession>
<evidence type="ECO:0000313" key="2">
    <source>
        <dbReference type="Proteomes" id="UP000289738"/>
    </source>
</evidence>
<evidence type="ECO:0000313" key="1">
    <source>
        <dbReference type="EMBL" id="RYR45293.1"/>
    </source>
</evidence>
<dbReference type="EMBL" id="SDMP01000007">
    <property type="protein sequence ID" value="RYR45293.1"/>
    <property type="molecule type" value="Genomic_DNA"/>
</dbReference>
<organism evidence="1 2">
    <name type="scientific">Arachis hypogaea</name>
    <name type="common">Peanut</name>
    <dbReference type="NCBI Taxonomy" id="3818"/>
    <lineage>
        <taxon>Eukaryota</taxon>
        <taxon>Viridiplantae</taxon>
        <taxon>Streptophyta</taxon>
        <taxon>Embryophyta</taxon>
        <taxon>Tracheophyta</taxon>
        <taxon>Spermatophyta</taxon>
        <taxon>Magnoliopsida</taxon>
        <taxon>eudicotyledons</taxon>
        <taxon>Gunneridae</taxon>
        <taxon>Pentapetalae</taxon>
        <taxon>rosids</taxon>
        <taxon>fabids</taxon>
        <taxon>Fabales</taxon>
        <taxon>Fabaceae</taxon>
        <taxon>Papilionoideae</taxon>
        <taxon>50 kb inversion clade</taxon>
        <taxon>dalbergioids sensu lato</taxon>
        <taxon>Dalbergieae</taxon>
        <taxon>Pterocarpus clade</taxon>
        <taxon>Arachis</taxon>
    </lineage>
</organism>
<sequence>MEPRKEREAASSKNHSLHCLKLFSRNQFEAKNLLSNLFFLIPDSVPGQHQPTPLLNLFQIGEQLS</sequence>
<name>A0A445C300_ARAHY</name>
<protein>
    <submittedName>
        <fullName evidence="1">Uncharacterized protein</fullName>
    </submittedName>
</protein>
<dbReference type="Proteomes" id="UP000289738">
    <property type="component" value="Chromosome A07"/>
</dbReference>
<comment type="caution">
    <text evidence="1">The sequence shown here is derived from an EMBL/GenBank/DDBJ whole genome shotgun (WGS) entry which is preliminary data.</text>
</comment>
<keyword evidence="2" id="KW-1185">Reference proteome</keyword>
<gene>
    <name evidence="1" type="ORF">Ahy_A07g031130</name>
</gene>
<dbReference type="AlphaFoldDB" id="A0A445C300"/>